<keyword evidence="5" id="KW-1185">Reference proteome</keyword>
<dbReference type="PROSITE" id="PS51257">
    <property type="entry name" value="PROKAR_LIPOPROTEIN"/>
    <property type="match status" value="1"/>
</dbReference>
<keyword evidence="2" id="KW-0564">Palmitate</keyword>
<evidence type="ECO:0000256" key="3">
    <source>
        <dbReference type="SAM" id="MobiDB-lite"/>
    </source>
</evidence>
<keyword evidence="2" id="KW-1134">Transmembrane beta strand</keyword>
<keyword evidence="2" id="KW-0472">Membrane</keyword>
<keyword evidence="2" id="KW-0449">Lipoprotein</keyword>
<keyword evidence="2" id="KW-0812">Transmembrane</keyword>
<organism evidence="4 5">
    <name type="scientific">Phreatobacter cathodiphilus</name>
    <dbReference type="NCBI Taxonomy" id="1868589"/>
    <lineage>
        <taxon>Bacteria</taxon>
        <taxon>Pseudomonadati</taxon>
        <taxon>Pseudomonadota</taxon>
        <taxon>Alphaproteobacteria</taxon>
        <taxon>Hyphomicrobiales</taxon>
        <taxon>Phreatobacteraceae</taxon>
        <taxon>Phreatobacter</taxon>
    </lineage>
</organism>
<evidence type="ECO:0000313" key="5">
    <source>
        <dbReference type="Proteomes" id="UP000237889"/>
    </source>
</evidence>
<evidence type="ECO:0000256" key="1">
    <source>
        <dbReference type="ARBA" id="ARBA00007613"/>
    </source>
</evidence>
<proteinExistence type="inferred from homology"/>
<reference evidence="4 5" key="1">
    <citation type="submission" date="2018-03" db="EMBL/GenBank/DDBJ databases">
        <title>Genome sequencing of Phreatobacter sp.</title>
        <authorList>
            <person name="Kim S.-J."/>
            <person name="Heo J."/>
            <person name="Kwon S.-W."/>
        </authorList>
    </citation>
    <scope>NUCLEOTIDE SEQUENCE [LARGE SCALE GENOMIC DNA]</scope>
    <source>
        <strain evidence="4 5">S-12</strain>
    </source>
</reference>
<evidence type="ECO:0008006" key="6">
    <source>
        <dbReference type="Google" id="ProtNLM"/>
    </source>
</evidence>
<name>A0A2S0NFY4_9HYPH</name>
<dbReference type="AlphaFoldDB" id="A0A2S0NFY4"/>
<dbReference type="GO" id="GO:0015562">
    <property type="term" value="F:efflux transmembrane transporter activity"/>
    <property type="evidence" value="ECO:0007669"/>
    <property type="project" value="InterPro"/>
</dbReference>
<dbReference type="InterPro" id="IPR010131">
    <property type="entry name" value="MdtP/NodT-like"/>
</dbReference>
<evidence type="ECO:0000313" key="4">
    <source>
        <dbReference type="EMBL" id="AVO47072.1"/>
    </source>
</evidence>
<dbReference type="PANTHER" id="PTHR30203:SF25">
    <property type="entry name" value="OUTER MEMBRANE PROTEIN-RELATED"/>
    <property type="match status" value="1"/>
</dbReference>
<evidence type="ECO:0000256" key="2">
    <source>
        <dbReference type="RuleBase" id="RU362097"/>
    </source>
</evidence>
<feature type="region of interest" description="Disordered" evidence="3">
    <location>
        <begin position="483"/>
        <end position="509"/>
    </location>
</feature>
<comment type="subcellular location">
    <subcellularLocation>
        <location evidence="2">Cell membrane</location>
        <topology evidence="2">Lipid-anchor</topology>
    </subcellularLocation>
</comment>
<dbReference type="InterPro" id="IPR003423">
    <property type="entry name" value="OMP_efflux"/>
</dbReference>
<dbReference type="EMBL" id="CP027668">
    <property type="protein sequence ID" value="AVO47072.1"/>
    <property type="molecule type" value="Genomic_DNA"/>
</dbReference>
<dbReference type="GO" id="GO:0005886">
    <property type="term" value="C:plasma membrane"/>
    <property type="evidence" value="ECO:0007669"/>
    <property type="project" value="UniProtKB-SubCell"/>
</dbReference>
<gene>
    <name evidence="4" type="ORF">C6569_19570</name>
</gene>
<accession>A0A2S0NFY4</accession>
<dbReference type="Gene3D" id="2.20.200.10">
    <property type="entry name" value="Outer membrane efflux proteins (OEP)"/>
    <property type="match status" value="1"/>
</dbReference>
<comment type="similarity">
    <text evidence="1 2">Belongs to the outer membrane factor (OMF) (TC 1.B.17) family.</text>
</comment>
<sequence>MRPYRYMQDQPTLTVLLRCAAAGAIALAVSGCIPRDRSAQLSVTLPSRWSNGQTSVQALAQTELATWWRRYRDPEINRLVDSALAANPTLDEARERVFAARSLARAQGAQRLPTVDGAASATLQSRLSGPTQGLNAAGEDFFGESPRSTVGVFQAGFDARWELDFFGRVRNSALAAEHAALVASEELHDARFILIAEVVRTYLELRGAQGRRAVILREIAARRSLLDSVRVQQTAGTSSEFDVQRARSTYEAARARAPAADLAVRVALQRLATLAGSARPDERLATRSRGIGIISTAVGPLPTSILRWRADIRRAEVVIAQRAAEADVAEADLYPRFMLAGTLDIAGNLLGKPLLGTPVTLTGGPAISIPLVDWGMRANVVRAREAQWREAVAAYRSAVLRGVEDVEIALATIRATRSRLERQSTAVTAASRALDLADRQYRGGLTGLTERLQAETDLRQAELDLADAREGAAVASVGLFKALGTPPGPDRPAAPRTAPEPAPAIAVLQ</sequence>
<dbReference type="Pfam" id="PF02321">
    <property type="entry name" value="OEP"/>
    <property type="match status" value="2"/>
</dbReference>
<dbReference type="PANTHER" id="PTHR30203">
    <property type="entry name" value="OUTER MEMBRANE CATION EFFLUX PROTEIN"/>
    <property type="match status" value="1"/>
</dbReference>
<dbReference type="KEGG" id="phr:C6569_19570"/>
<dbReference type="SUPFAM" id="SSF56954">
    <property type="entry name" value="Outer membrane efflux proteins (OEP)"/>
    <property type="match status" value="1"/>
</dbReference>
<dbReference type="Gene3D" id="1.20.1600.10">
    <property type="entry name" value="Outer membrane efflux proteins (OEP)"/>
    <property type="match status" value="1"/>
</dbReference>
<dbReference type="Proteomes" id="UP000237889">
    <property type="component" value="Chromosome"/>
</dbReference>
<dbReference type="OrthoDB" id="7181739at2"/>
<dbReference type="NCBIfam" id="TIGR01845">
    <property type="entry name" value="outer_NodT"/>
    <property type="match status" value="1"/>
</dbReference>
<feature type="compositionally biased region" description="Pro residues" evidence="3">
    <location>
        <begin position="486"/>
        <end position="502"/>
    </location>
</feature>
<protein>
    <recommendedName>
        <fullName evidence="6">RND transporter</fullName>
    </recommendedName>
</protein>